<gene>
    <name evidence="3" type="ORF">SAMN03080615_04247</name>
</gene>
<sequence length="283" mass="32076">MTGFFYPEWPGLTGILLLTGLAAIFFILHRRMRKQQHRQLTSGIKQLALLRLLLADFQRHRGLSTGLLSGDHSLQTDLDITRKQLETHISKARQQSTRYQTQWHRLTTQWQQICQSTTSADTNLLNHHDLIRNTIFLIEDIASELDLSSCPKEMNYLQSIWQEVVQTAEWTGQARALGTGIAAAGSSSAAQRVRLRFLHAKIKQLSLTAFTALKQSKTDHLNLQQSQATVNSFLLCLEQDLLNCDRPQIDAKLYFEQATVAINNLLGLMDAALKDLQHVTKAF</sequence>
<evidence type="ECO:0000313" key="3">
    <source>
        <dbReference type="EMBL" id="SER18569.1"/>
    </source>
</evidence>
<reference evidence="4" key="1">
    <citation type="submission" date="2016-10" db="EMBL/GenBank/DDBJ databases">
        <authorList>
            <person name="Varghese N."/>
            <person name="Submissions S."/>
        </authorList>
    </citation>
    <scope>NUCLEOTIDE SEQUENCE [LARGE SCALE GENOMIC DNA]</scope>
    <source>
        <strain evidence="4">DSM 18887</strain>
    </source>
</reference>
<organism evidence="3 4">
    <name type="scientific">Amphritea atlantica</name>
    <dbReference type="NCBI Taxonomy" id="355243"/>
    <lineage>
        <taxon>Bacteria</taxon>
        <taxon>Pseudomonadati</taxon>
        <taxon>Pseudomonadota</taxon>
        <taxon>Gammaproteobacteria</taxon>
        <taxon>Oceanospirillales</taxon>
        <taxon>Oceanospirillaceae</taxon>
        <taxon>Amphritea</taxon>
    </lineage>
</organism>
<dbReference type="Proteomes" id="UP000198749">
    <property type="component" value="Unassembled WGS sequence"/>
</dbReference>
<dbReference type="STRING" id="355243.SAMN03080615_04247"/>
<keyword evidence="1" id="KW-1133">Transmembrane helix</keyword>
<dbReference type="RefSeq" id="WP_091362122.1">
    <property type="nucleotide sequence ID" value="NZ_AP025284.1"/>
</dbReference>
<protein>
    <submittedName>
        <fullName evidence="3">Nitrate and nitrite sensing</fullName>
    </submittedName>
</protein>
<name>A0A1H9M4W8_9GAMM</name>
<dbReference type="AlphaFoldDB" id="A0A1H9M4W8"/>
<dbReference type="EMBL" id="FOGB01000022">
    <property type="protein sequence ID" value="SER18569.1"/>
    <property type="molecule type" value="Genomic_DNA"/>
</dbReference>
<evidence type="ECO:0000313" key="4">
    <source>
        <dbReference type="Proteomes" id="UP000198749"/>
    </source>
</evidence>
<keyword evidence="1" id="KW-0472">Membrane</keyword>
<dbReference type="OrthoDB" id="9180266at2"/>
<dbReference type="Pfam" id="PF08376">
    <property type="entry name" value="NIT"/>
    <property type="match status" value="1"/>
</dbReference>
<feature type="domain" description="Nitrate/nitrite sensing protein" evidence="2">
    <location>
        <begin position="53"/>
        <end position="277"/>
    </location>
</feature>
<evidence type="ECO:0000256" key="1">
    <source>
        <dbReference type="SAM" id="Phobius"/>
    </source>
</evidence>
<accession>A0A1H9M4W8</accession>
<feature type="transmembrane region" description="Helical" evidence="1">
    <location>
        <begin position="12"/>
        <end position="29"/>
    </location>
</feature>
<keyword evidence="1" id="KW-0812">Transmembrane</keyword>
<evidence type="ECO:0000259" key="2">
    <source>
        <dbReference type="Pfam" id="PF08376"/>
    </source>
</evidence>
<proteinExistence type="predicted"/>
<keyword evidence="4" id="KW-1185">Reference proteome</keyword>
<dbReference type="InterPro" id="IPR013587">
    <property type="entry name" value="Nitrate/nitrite_sensing"/>
</dbReference>